<organism evidence="1 2">
    <name type="scientific">Hyalomma asiaticum</name>
    <name type="common">Tick</name>
    <dbReference type="NCBI Taxonomy" id="266040"/>
    <lineage>
        <taxon>Eukaryota</taxon>
        <taxon>Metazoa</taxon>
        <taxon>Ecdysozoa</taxon>
        <taxon>Arthropoda</taxon>
        <taxon>Chelicerata</taxon>
        <taxon>Arachnida</taxon>
        <taxon>Acari</taxon>
        <taxon>Parasitiformes</taxon>
        <taxon>Ixodida</taxon>
        <taxon>Ixodoidea</taxon>
        <taxon>Ixodidae</taxon>
        <taxon>Hyalomminae</taxon>
        <taxon>Hyalomma</taxon>
    </lineage>
</organism>
<dbReference type="EMBL" id="CM023486">
    <property type="protein sequence ID" value="KAH6927744.1"/>
    <property type="molecule type" value="Genomic_DNA"/>
</dbReference>
<name>A0ACB7S4Q5_HYAAI</name>
<gene>
    <name evidence="1" type="ORF">HPB50_007715</name>
</gene>
<sequence length="95" mass="10818">MASEGALERVYSHAGLLEELAEELSLSVGQATSMVRQGLRPIEGLHDFMRLAGVVRDRVVCEPRHDGRPQLDTINEYCWRLVRRYLVLDDVREPA</sequence>
<reference evidence="1" key="1">
    <citation type="submission" date="2020-05" db="EMBL/GenBank/DDBJ databases">
        <title>Large-scale comparative analyses of tick genomes elucidate their genetic diversity and vector capacities.</title>
        <authorList>
            <person name="Jia N."/>
            <person name="Wang J."/>
            <person name="Shi W."/>
            <person name="Du L."/>
            <person name="Sun Y."/>
            <person name="Zhan W."/>
            <person name="Jiang J."/>
            <person name="Wang Q."/>
            <person name="Zhang B."/>
            <person name="Ji P."/>
            <person name="Sakyi L.B."/>
            <person name="Cui X."/>
            <person name="Yuan T."/>
            <person name="Jiang B."/>
            <person name="Yang W."/>
            <person name="Lam T.T.-Y."/>
            <person name="Chang Q."/>
            <person name="Ding S."/>
            <person name="Wang X."/>
            <person name="Zhu J."/>
            <person name="Ruan X."/>
            <person name="Zhao L."/>
            <person name="Wei J."/>
            <person name="Que T."/>
            <person name="Du C."/>
            <person name="Cheng J."/>
            <person name="Dai P."/>
            <person name="Han X."/>
            <person name="Huang E."/>
            <person name="Gao Y."/>
            <person name="Liu J."/>
            <person name="Shao H."/>
            <person name="Ye R."/>
            <person name="Li L."/>
            <person name="Wei W."/>
            <person name="Wang X."/>
            <person name="Wang C."/>
            <person name="Yang T."/>
            <person name="Huo Q."/>
            <person name="Li W."/>
            <person name="Guo W."/>
            <person name="Chen H."/>
            <person name="Zhou L."/>
            <person name="Ni X."/>
            <person name="Tian J."/>
            <person name="Zhou Y."/>
            <person name="Sheng Y."/>
            <person name="Liu T."/>
            <person name="Pan Y."/>
            <person name="Xia L."/>
            <person name="Li J."/>
            <person name="Zhao F."/>
            <person name="Cao W."/>
        </authorList>
    </citation>
    <scope>NUCLEOTIDE SEQUENCE</scope>
    <source>
        <strain evidence="1">Hyas-2018</strain>
    </source>
</reference>
<protein>
    <submittedName>
        <fullName evidence="1">Uncharacterized protein</fullName>
    </submittedName>
</protein>
<evidence type="ECO:0000313" key="2">
    <source>
        <dbReference type="Proteomes" id="UP000821845"/>
    </source>
</evidence>
<comment type="caution">
    <text evidence="1">The sequence shown here is derived from an EMBL/GenBank/DDBJ whole genome shotgun (WGS) entry which is preliminary data.</text>
</comment>
<accession>A0ACB7S4Q5</accession>
<keyword evidence="2" id="KW-1185">Reference proteome</keyword>
<evidence type="ECO:0000313" key="1">
    <source>
        <dbReference type="EMBL" id="KAH6927744.1"/>
    </source>
</evidence>
<dbReference type="Proteomes" id="UP000821845">
    <property type="component" value="Chromosome 6"/>
</dbReference>
<proteinExistence type="predicted"/>